<accession>A0A016UN75</accession>
<name>A0A016UN75_9BILA</name>
<organism evidence="1 2">
    <name type="scientific">Ancylostoma ceylanicum</name>
    <dbReference type="NCBI Taxonomy" id="53326"/>
    <lineage>
        <taxon>Eukaryota</taxon>
        <taxon>Metazoa</taxon>
        <taxon>Ecdysozoa</taxon>
        <taxon>Nematoda</taxon>
        <taxon>Chromadorea</taxon>
        <taxon>Rhabditida</taxon>
        <taxon>Rhabditina</taxon>
        <taxon>Rhabditomorpha</taxon>
        <taxon>Strongyloidea</taxon>
        <taxon>Ancylostomatidae</taxon>
        <taxon>Ancylostomatinae</taxon>
        <taxon>Ancylostoma</taxon>
    </lineage>
</organism>
<gene>
    <name evidence="1" type="primary">Acey_s0033.g2749</name>
    <name evidence="1" type="ORF">Y032_0033g2749</name>
</gene>
<comment type="caution">
    <text evidence="1">The sequence shown here is derived from an EMBL/GenBank/DDBJ whole genome shotgun (WGS) entry which is preliminary data.</text>
</comment>
<dbReference type="EMBL" id="JARK01001369">
    <property type="protein sequence ID" value="EYC16615.1"/>
    <property type="molecule type" value="Genomic_DNA"/>
</dbReference>
<protein>
    <submittedName>
        <fullName evidence="1">Uncharacterized protein</fullName>
    </submittedName>
</protein>
<sequence>MSVLLASVQNCGLWRPIVGLWRPKVDRLQSLGRMVIAIVGDTRSSSPITVMQSVVFYMERRRHRAPFDAVRCASSQNDAPQTLISCNQIFKELLAAWAEDERLRDGQAALSGRFG</sequence>
<reference evidence="2" key="1">
    <citation type="journal article" date="2015" name="Nat. Genet.">
        <title>The genome and transcriptome of the zoonotic hookworm Ancylostoma ceylanicum identify infection-specific gene families.</title>
        <authorList>
            <person name="Schwarz E.M."/>
            <person name="Hu Y."/>
            <person name="Antoshechkin I."/>
            <person name="Miller M.M."/>
            <person name="Sternberg P.W."/>
            <person name="Aroian R.V."/>
        </authorList>
    </citation>
    <scope>NUCLEOTIDE SEQUENCE</scope>
    <source>
        <strain evidence="2">HY135</strain>
    </source>
</reference>
<proteinExistence type="predicted"/>
<dbReference type="AlphaFoldDB" id="A0A016UN75"/>
<keyword evidence="2" id="KW-1185">Reference proteome</keyword>
<evidence type="ECO:0000313" key="2">
    <source>
        <dbReference type="Proteomes" id="UP000024635"/>
    </source>
</evidence>
<evidence type="ECO:0000313" key="1">
    <source>
        <dbReference type="EMBL" id="EYC16615.1"/>
    </source>
</evidence>
<dbReference type="Proteomes" id="UP000024635">
    <property type="component" value="Unassembled WGS sequence"/>
</dbReference>